<dbReference type="Proteomes" id="UP001140087">
    <property type="component" value="Unassembled WGS sequence"/>
</dbReference>
<protein>
    <submittedName>
        <fullName evidence="1">Uncharacterized protein</fullName>
    </submittedName>
</protein>
<name>A0ACC1KMC0_9FUNG</name>
<dbReference type="EMBL" id="JANBUN010003192">
    <property type="protein sequence ID" value="KAJ2792074.1"/>
    <property type="molecule type" value="Genomic_DNA"/>
</dbReference>
<evidence type="ECO:0000313" key="2">
    <source>
        <dbReference type="Proteomes" id="UP001140087"/>
    </source>
</evidence>
<sequence>MSPKADRPYMPPMAHGSPAGGSSVPARAASSYASGSLSAHSQASYAVQDMSPNPSGGAGPVPAPLHSGPGPYVRSPPLVGAQAPGVPAMKGTVQPHAASSPLPGHGAASVGALDEGPVSAPTYPLASTTPVPRMPLPQGLASPSARPATQPHPPPPAQSSHPLSVPPLKQAQSPRMHRTASTQSTPLPPHAQQSPRAMGPGSAAHPSSVGSAAGSTFAPKSSSIPAAMATAAVPPLGPAHSMGTVARPPSTMANNAQPPPSSGLAITGTSAAGSTGAAASAPVSAASAAAEPAPRQQSQTEVAGRPLNVSDALSYLDMVKSQFHDRPEVYNQFLEIMKEFKSHAIDTPGVISRVSRLFYGSPALIQGFNTFLPPGYRIECSDDPTGGVRVTTPSG</sequence>
<proteinExistence type="predicted"/>
<comment type="caution">
    <text evidence="1">The sequence shown here is derived from an EMBL/GenBank/DDBJ whole genome shotgun (WGS) entry which is preliminary data.</text>
</comment>
<keyword evidence="2" id="KW-1185">Reference proteome</keyword>
<gene>
    <name evidence="1" type="ORF">H4R21_006216</name>
</gene>
<reference evidence="1" key="1">
    <citation type="submission" date="2022-07" db="EMBL/GenBank/DDBJ databases">
        <title>Phylogenomic reconstructions and comparative analyses of Kickxellomycotina fungi.</title>
        <authorList>
            <person name="Reynolds N.K."/>
            <person name="Stajich J.E."/>
            <person name="Barry K."/>
            <person name="Grigoriev I.V."/>
            <person name="Crous P."/>
            <person name="Smith M.E."/>
        </authorList>
    </citation>
    <scope>NUCLEOTIDE SEQUENCE</scope>
    <source>
        <strain evidence="1">BCRC 34780</strain>
    </source>
</reference>
<evidence type="ECO:0000313" key="1">
    <source>
        <dbReference type="EMBL" id="KAJ2792074.1"/>
    </source>
</evidence>
<organism evidence="1 2">
    <name type="scientific">Coemansia helicoidea</name>
    <dbReference type="NCBI Taxonomy" id="1286919"/>
    <lineage>
        <taxon>Eukaryota</taxon>
        <taxon>Fungi</taxon>
        <taxon>Fungi incertae sedis</taxon>
        <taxon>Zoopagomycota</taxon>
        <taxon>Kickxellomycotina</taxon>
        <taxon>Kickxellomycetes</taxon>
        <taxon>Kickxellales</taxon>
        <taxon>Kickxellaceae</taxon>
        <taxon>Coemansia</taxon>
    </lineage>
</organism>
<accession>A0ACC1KMC0</accession>
<feature type="non-terminal residue" evidence="1">
    <location>
        <position position="395"/>
    </location>
</feature>